<evidence type="ECO:0000256" key="15">
    <source>
        <dbReference type="SAM" id="Coils"/>
    </source>
</evidence>
<dbReference type="GO" id="GO:0005886">
    <property type="term" value="C:plasma membrane"/>
    <property type="evidence" value="ECO:0007669"/>
    <property type="project" value="UniProtKB-SubCell"/>
</dbReference>
<dbReference type="GO" id="GO:0046933">
    <property type="term" value="F:proton-transporting ATP synthase activity, rotational mechanism"/>
    <property type="evidence" value="ECO:0007669"/>
    <property type="project" value="UniProtKB-UniRule"/>
</dbReference>
<keyword evidence="7 13" id="KW-1133">Transmembrane helix</keyword>
<dbReference type="HAMAP" id="MF_01398">
    <property type="entry name" value="ATP_synth_b_bprime"/>
    <property type="match status" value="1"/>
</dbReference>
<comment type="subunit">
    <text evidence="13">F-type ATPases have 2 components, F(1) - the catalytic core - and F(0) - the membrane proton channel. F(1) has five subunits: alpha(3), beta(3), gamma(1), delta(1), epsilon(1). F(0) has three main subunits: a(1), b(2) and c(10-14). The alpha and beta chains form an alternating ring which encloses part of the gamma chain. F(1) is attached to F(0) by a central stalk formed by the gamma and epsilon chains, while a peripheral stalk is formed by the delta and b chains.</text>
</comment>
<organism evidence="16 17">
    <name type="scientific">Paenibacillus contaminans</name>
    <dbReference type="NCBI Taxonomy" id="450362"/>
    <lineage>
        <taxon>Bacteria</taxon>
        <taxon>Bacillati</taxon>
        <taxon>Bacillota</taxon>
        <taxon>Bacilli</taxon>
        <taxon>Bacillales</taxon>
        <taxon>Paenibacillaceae</taxon>
        <taxon>Paenibacillus</taxon>
    </lineage>
</organism>
<evidence type="ECO:0000256" key="2">
    <source>
        <dbReference type="ARBA" id="ARBA00022448"/>
    </source>
</evidence>
<comment type="function">
    <text evidence="11 13">F(1)F(0) ATP synthase produces ATP from ADP in the presence of a proton or sodium gradient. F-type ATPases consist of two structural domains, F(1) containing the extramembraneous catalytic core and F(0) containing the membrane proton channel, linked together by a central stalk and a peripheral stalk. During catalysis, ATP synthesis in the catalytic domain of F(1) is coupled via a rotary mechanism of the central stalk subunits to proton translocation.</text>
</comment>
<keyword evidence="2 13" id="KW-0813">Transport</keyword>
<dbReference type="GO" id="GO:0016787">
    <property type="term" value="F:hydrolase activity"/>
    <property type="evidence" value="ECO:0007669"/>
    <property type="project" value="UniProtKB-KW"/>
</dbReference>
<keyword evidence="9 13" id="KW-0472">Membrane</keyword>
<keyword evidence="3 13" id="KW-1003">Cell membrane</keyword>
<dbReference type="GO" id="GO:0045259">
    <property type="term" value="C:proton-transporting ATP synthase complex"/>
    <property type="evidence" value="ECO:0007669"/>
    <property type="project" value="UniProtKB-KW"/>
</dbReference>
<evidence type="ECO:0000313" key="17">
    <source>
        <dbReference type="Proteomes" id="UP000250369"/>
    </source>
</evidence>
<comment type="subcellular location">
    <subcellularLocation>
        <location evidence="13">Cell membrane</location>
        <topology evidence="13">Single-pass membrane protein</topology>
    </subcellularLocation>
    <subcellularLocation>
        <location evidence="12">Endomembrane system</location>
        <topology evidence="12">Single-pass membrane protein</topology>
    </subcellularLocation>
</comment>
<keyword evidence="6 13" id="KW-0375">Hydrogen ion transport</keyword>
<keyword evidence="8 13" id="KW-0406">Ion transport</keyword>
<dbReference type="Proteomes" id="UP000250369">
    <property type="component" value="Unassembled WGS sequence"/>
</dbReference>
<sequence>MAWKWESFAFAILAFAILYWLLNRYAFGPLFGMMEKRREMIAQQMKSASDNRDQADKLLAEQKKVIEEARKEAYAIIEQSRTMSSKQADELIQNAKAESNRIKEDALKDIESEKNKAVAALRGQVSAMAVMVASKIIEKQVDEKSQEELIDKYLKEVGGKL</sequence>
<dbReference type="CDD" id="cd06503">
    <property type="entry name" value="ATP-synt_Fo_b"/>
    <property type="match status" value="1"/>
</dbReference>
<dbReference type="AlphaFoldDB" id="A0A329MCD6"/>
<dbReference type="InterPro" id="IPR002146">
    <property type="entry name" value="ATP_synth_b/b'su_bac/chlpt"/>
</dbReference>
<keyword evidence="16" id="KW-0378">Hydrolase</keyword>
<dbReference type="InterPro" id="IPR005864">
    <property type="entry name" value="ATP_synth_F0_bsu_bac"/>
</dbReference>
<comment type="function">
    <text evidence="13">Component of the F(0) channel, it forms part of the peripheral stalk, linking F(1) to F(0).</text>
</comment>
<dbReference type="PANTHER" id="PTHR33445:SF1">
    <property type="entry name" value="ATP SYNTHASE SUBUNIT B"/>
    <property type="match status" value="1"/>
</dbReference>
<dbReference type="NCBIfam" id="TIGR01144">
    <property type="entry name" value="ATP_synt_b"/>
    <property type="match status" value="1"/>
</dbReference>
<dbReference type="InterPro" id="IPR028987">
    <property type="entry name" value="ATP_synth_B-like_membr_sf"/>
</dbReference>
<comment type="caution">
    <text evidence="16">The sequence shown here is derived from an EMBL/GenBank/DDBJ whole genome shotgun (WGS) entry which is preliminary data.</text>
</comment>
<keyword evidence="5 13" id="KW-0812">Transmembrane</keyword>
<keyword evidence="17" id="KW-1185">Reference proteome</keyword>
<evidence type="ECO:0000256" key="5">
    <source>
        <dbReference type="ARBA" id="ARBA00022692"/>
    </source>
</evidence>
<dbReference type="GO" id="GO:0012505">
    <property type="term" value="C:endomembrane system"/>
    <property type="evidence" value="ECO:0007669"/>
    <property type="project" value="UniProtKB-SubCell"/>
</dbReference>
<evidence type="ECO:0000256" key="8">
    <source>
        <dbReference type="ARBA" id="ARBA00023065"/>
    </source>
</evidence>
<dbReference type="EMBL" id="QMFB01000019">
    <property type="protein sequence ID" value="RAV17348.1"/>
    <property type="molecule type" value="Genomic_DNA"/>
</dbReference>
<reference evidence="16 17" key="1">
    <citation type="journal article" date="2009" name="Int. J. Syst. Evol. Microbiol.">
        <title>Paenibacillus contaminans sp. nov., isolated from a contaminated laboratory plate.</title>
        <authorList>
            <person name="Chou J.H."/>
            <person name="Lee J.H."/>
            <person name="Lin M.C."/>
            <person name="Chang P.S."/>
            <person name="Arun A.B."/>
            <person name="Young C.C."/>
            <person name="Chen W.M."/>
        </authorList>
    </citation>
    <scope>NUCLEOTIDE SEQUENCE [LARGE SCALE GENOMIC DNA]</scope>
    <source>
        <strain evidence="16 17">CKOBP-6</strain>
    </source>
</reference>
<evidence type="ECO:0000256" key="11">
    <source>
        <dbReference type="ARBA" id="ARBA00025198"/>
    </source>
</evidence>
<dbReference type="Pfam" id="PF00430">
    <property type="entry name" value="ATP-synt_B"/>
    <property type="match status" value="1"/>
</dbReference>
<evidence type="ECO:0000256" key="6">
    <source>
        <dbReference type="ARBA" id="ARBA00022781"/>
    </source>
</evidence>
<evidence type="ECO:0000256" key="9">
    <source>
        <dbReference type="ARBA" id="ARBA00023136"/>
    </source>
</evidence>
<dbReference type="SUPFAM" id="SSF81573">
    <property type="entry name" value="F1F0 ATP synthase subunit B, membrane domain"/>
    <property type="match status" value="1"/>
</dbReference>
<evidence type="ECO:0000313" key="16">
    <source>
        <dbReference type="EMBL" id="RAV17348.1"/>
    </source>
</evidence>
<dbReference type="RefSeq" id="WP_113034199.1">
    <property type="nucleotide sequence ID" value="NZ_QMFB01000019.1"/>
</dbReference>
<keyword evidence="15" id="KW-0175">Coiled coil</keyword>
<evidence type="ECO:0000256" key="13">
    <source>
        <dbReference type="HAMAP-Rule" id="MF_01398"/>
    </source>
</evidence>
<comment type="similarity">
    <text evidence="1 13 14">Belongs to the ATPase B chain family.</text>
</comment>
<evidence type="ECO:0000256" key="12">
    <source>
        <dbReference type="ARBA" id="ARBA00037847"/>
    </source>
</evidence>
<dbReference type="InterPro" id="IPR050059">
    <property type="entry name" value="ATP_synthase_B_chain"/>
</dbReference>
<evidence type="ECO:0000256" key="10">
    <source>
        <dbReference type="ARBA" id="ARBA00023310"/>
    </source>
</evidence>
<evidence type="ECO:0000256" key="7">
    <source>
        <dbReference type="ARBA" id="ARBA00022989"/>
    </source>
</evidence>
<evidence type="ECO:0000256" key="14">
    <source>
        <dbReference type="RuleBase" id="RU003848"/>
    </source>
</evidence>
<accession>A0A329MCD6</accession>
<evidence type="ECO:0000256" key="3">
    <source>
        <dbReference type="ARBA" id="ARBA00022475"/>
    </source>
</evidence>
<dbReference type="Gene3D" id="1.20.5.620">
    <property type="entry name" value="F1F0 ATP synthase subunit B, membrane domain"/>
    <property type="match status" value="1"/>
</dbReference>
<proteinExistence type="inferred from homology"/>
<dbReference type="PANTHER" id="PTHR33445">
    <property type="entry name" value="ATP SYNTHASE SUBUNIT B', CHLOROPLASTIC"/>
    <property type="match status" value="1"/>
</dbReference>
<feature type="coiled-coil region" evidence="15">
    <location>
        <begin position="52"/>
        <end position="105"/>
    </location>
</feature>
<name>A0A329MCD6_9BACL</name>
<keyword evidence="4 13" id="KW-0138">CF(0)</keyword>
<dbReference type="OrthoDB" id="282095at2"/>
<dbReference type="GO" id="GO:0046961">
    <property type="term" value="F:proton-transporting ATPase activity, rotational mechanism"/>
    <property type="evidence" value="ECO:0007669"/>
    <property type="project" value="TreeGrafter"/>
</dbReference>
<keyword evidence="10 13" id="KW-0066">ATP synthesis</keyword>
<evidence type="ECO:0000256" key="1">
    <source>
        <dbReference type="ARBA" id="ARBA00005513"/>
    </source>
</evidence>
<protein>
    <recommendedName>
        <fullName evidence="13">ATP synthase subunit b</fullName>
    </recommendedName>
    <alternativeName>
        <fullName evidence="13">ATP synthase F(0) sector subunit b</fullName>
    </alternativeName>
    <alternativeName>
        <fullName evidence="13">ATPase subunit I</fullName>
    </alternativeName>
    <alternativeName>
        <fullName evidence="13">F-type ATPase subunit b</fullName>
        <shortName evidence="13">F-ATPase subunit b</shortName>
    </alternativeName>
</protein>
<evidence type="ECO:0000256" key="4">
    <source>
        <dbReference type="ARBA" id="ARBA00022547"/>
    </source>
</evidence>
<feature type="transmembrane region" description="Helical" evidence="13">
    <location>
        <begin position="6"/>
        <end position="27"/>
    </location>
</feature>
<gene>
    <name evidence="13 16" type="primary">atpF</name>
    <name evidence="16" type="ORF">DQG23_27290</name>
</gene>